<dbReference type="AlphaFoldDB" id="A0AA39HLN7"/>
<proteinExistence type="predicted"/>
<feature type="domain" description="RING-CH-type" evidence="5">
    <location>
        <begin position="1"/>
        <end position="62"/>
    </location>
</feature>
<evidence type="ECO:0000256" key="3">
    <source>
        <dbReference type="ARBA" id="ARBA00022833"/>
    </source>
</evidence>
<feature type="transmembrane region" description="Helical" evidence="4">
    <location>
        <begin position="70"/>
        <end position="88"/>
    </location>
</feature>
<dbReference type="SMART" id="SM00744">
    <property type="entry name" value="RINGv"/>
    <property type="match status" value="1"/>
</dbReference>
<keyword evidence="1" id="KW-0479">Metal-binding</keyword>
<dbReference type="Proteomes" id="UP001175271">
    <property type="component" value="Unassembled WGS sequence"/>
</dbReference>
<gene>
    <name evidence="6" type="ORF">QR680_003818</name>
</gene>
<keyword evidence="4" id="KW-1133">Transmembrane helix</keyword>
<evidence type="ECO:0000256" key="2">
    <source>
        <dbReference type="ARBA" id="ARBA00022771"/>
    </source>
</evidence>
<evidence type="ECO:0000313" key="7">
    <source>
        <dbReference type="Proteomes" id="UP001175271"/>
    </source>
</evidence>
<evidence type="ECO:0000256" key="4">
    <source>
        <dbReference type="SAM" id="Phobius"/>
    </source>
</evidence>
<sequence>MDSAEECRICYLPSSDDQPLVHPCLCRGTQKYIHESCILRFNELNPDRGLQCPVCLYHFKFDAKGPGTRIVDQLLMTLLCLVMGPVIYAKFHLMGMPENILLYSMASFFHISMFFDSIGDAQEATAQKYEKILQHGMKIANYRSEEDITDGHNSSLLSRLEEWTSILYTYRAWATAILSACLFRLVLMENETFLYGMIALSFAHKFVGIAPHLVDIYRAFRGEAA</sequence>
<evidence type="ECO:0000259" key="5">
    <source>
        <dbReference type="PROSITE" id="PS51292"/>
    </source>
</evidence>
<accession>A0AA39HLN7</accession>
<reference evidence="6" key="1">
    <citation type="submission" date="2023-06" db="EMBL/GenBank/DDBJ databases">
        <title>Genomic analysis of the entomopathogenic nematode Steinernema hermaphroditum.</title>
        <authorList>
            <person name="Schwarz E.M."/>
            <person name="Heppert J.K."/>
            <person name="Baniya A."/>
            <person name="Schwartz H.T."/>
            <person name="Tan C.-H."/>
            <person name="Antoshechkin I."/>
            <person name="Sternberg P.W."/>
            <person name="Goodrich-Blair H."/>
            <person name="Dillman A.R."/>
        </authorList>
    </citation>
    <scope>NUCLEOTIDE SEQUENCE</scope>
    <source>
        <strain evidence="6">PS9179</strain>
        <tissue evidence="6">Whole animal</tissue>
    </source>
</reference>
<dbReference type="GO" id="GO:0008270">
    <property type="term" value="F:zinc ion binding"/>
    <property type="evidence" value="ECO:0007669"/>
    <property type="project" value="UniProtKB-KW"/>
</dbReference>
<name>A0AA39HLN7_9BILA</name>
<dbReference type="EMBL" id="JAUCMV010000003">
    <property type="protein sequence ID" value="KAK0408186.1"/>
    <property type="molecule type" value="Genomic_DNA"/>
</dbReference>
<dbReference type="SUPFAM" id="SSF57850">
    <property type="entry name" value="RING/U-box"/>
    <property type="match status" value="1"/>
</dbReference>
<feature type="transmembrane region" description="Helical" evidence="4">
    <location>
        <begin position="193"/>
        <end position="214"/>
    </location>
</feature>
<evidence type="ECO:0000256" key="1">
    <source>
        <dbReference type="ARBA" id="ARBA00022723"/>
    </source>
</evidence>
<evidence type="ECO:0000313" key="6">
    <source>
        <dbReference type="EMBL" id="KAK0408186.1"/>
    </source>
</evidence>
<keyword evidence="2" id="KW-0863">Zinc-finger</keyword>
<keyword evidence="4" id="KW-0472">Membrane</keyword>
<feature type="transmembrane region" description="Helical" evidence="4">
    <location>
        <begin position="168"/>
        <end position="187"/>
    </location>
</feature>
<keyword evidence="7" id="KW-1185">Reference proteome</keyword>
<comment type="caution">
    <text evidence="6">The sequence shown here is derived from an EMBL/GenBank/DDBJ whole genome shotgun (WGS) entry which is preliminary data.</text>
</comment>
<keyword evidence="4" id="KW-0812">Transmembrane</keyword>
<dbReference type="InterPro" id="IPR013083">
    <property type="entry name" value="Znf_RING/FYVE/PHD"/>
</dbReference>
<dbReference type="Pfam" id="PF12906">
    <property type="entry name" value="RINGv"/>
    <property type="match status" value="1"/>
</dbReference>
<organism evidence="6 7">
    <name type="scientific">Steinernema hermaphroditum</name>
    <dbReference type="NCBI Taxonomy" id="289476"/>
    <lineage>
        <taxon>Eukaryota</taxon>
        <taxon>Metazoa</taxon>
        <taxon>Ecdysozoa</taxon>
        <taxon>Nematoda</taxon>
        <taxon>Chromadorea</taxon>
        <taxon>Rhabditida</taxon>
        <taxon>Tylenchina</taxon>
        <taxon>Panagrolaimomorpha</taxon>
        <taxon>Strongyloidoidea</taxon>
        <taxon>Steinernematidae</taxon>
        <taxon>Steinernema</taxon>
    </lineage>
</organism>
<dbReference type="CDD" id="cd16495">
    <property type="entry name" value="RING_CH-C4HC3_MARCH"/>
    <property type="match status" value="1"/>
</dbReference>
<keyword evidence="3" id="KW-0862">Zinc</keyword>
<dbReference type="PROSITE" id="PS51292">
    <property type="entry name" value="ZF_RING_CH"/>
    <property type="match status" value="1"/>
</dbReference>
<dbReference type="Gene3D" id="3.30.40.10">
    <property type="entry name" value="Zinc/RING finger domain, C3HC4 (zinc finger)"/>
    <property type="match status" value="1"/>
</dbReference>
<protein>
    <recommendedName>
        <fullName evidence="5">RING-CH-type domain-containing protein</fullName>
    </recommendedName>
</protein>
<dbReference type="InterPro" id="IPR011016">
    <property type="entry name" value="Znf_RING-CH"/>
</dbReference>